<keyword evidence="1" id="KW-1133">Transmembrane helix</keyword>
<protein>
    <submittedName>
        <fullName evidence="2">Uncharacterized protein</fullName>
    </submittedName>
</protein>
<evidence type="ECO:0000313" key="3">
    <source>
        <dbReference type="Proteomes" id="UP001157418"/>
    </source>
</evidence>
<keyword evidence="3" id="KW-1185">Reference proteome</keyword>
<dbReference type="Gene3D" id="1.20.1440.340">
    <property type="match status" value="1"/>
</dbReference>
<name>A0AAU9NM76_9ASTR</name>
<keyword evidence="1" id="KW-0472">Membrane</keyword>
<feature type="transmembrane region" description="Helical" evidence="1">
    <location>
        <begin position="40"/>
        <end position="70"/>
    </location>
</feature>
<gene>
    <name evidence="2" type="ORF">LVIROSA_LOCUS25195</name>
</gene>
<keyword evidence="1" id="KW-0812">Transmembrane</keyword>
<dbReference type="Proteomes" id="UP001157418">
    <property type="component" value="Unassembled WGS sequence"/>
</dbReference>
<evidence type="ECO:0000256" key="1">
    <source>
        <dbReference type="SAM" id="Phobius"/>
    </source>
</evidence>
<sequence length="183" mass="21570">MTRLPLPTFYRLMIEISNREKLKSENSERISSDSSFWMKWFFMGMGLTLGFNPIPTAATFNVFLLCSTYIRFPGWKGRHRCTTGEGKLFFLLSDLLHLRRLRRRLSEVKREDRRKLMGEINQFIRFGFLQFILDSIILDSASSVDVIKAATHYKLFQRAFHVYSEAKRVYDFKDVVSSNSERS</sequence>
<comment type="caution">
    <text evidence="2">The sequence shown here is derived from an EMBL/GenBank/DDBJ whole genome shotgun (WGS) entry which is preliminary data.</text>
</comment>
<evidence type="ECO:0000313" key="2">
    <source>
        <dbReference type="EMBL" id="CAH1438968.1"/>
    </source>
</evidence>
<organism evidence="2 3">
    <name type="scientific">Lactuca virosa</name>
    <dbReference type="NCBI Taxonomy" id="75947"/>
    <lineage>
        <taxon>Eukaryota</taxon>
        <taxon>Viridiplantae</taxon>
        <taxon>Streptophyta</taxon>
        <taxon>Embryophyta</taxon>
        <taxon>Tracheophyta</taxon>
        <taxon>Spermatophyta</taxon>
        <taxon>Magnoliopsida</taxon>
        <taxon>eudicotyledons</taxon>
        <taxon>Gunneridae</taxon>
        <taxon>Pentapetalae</taxon>
        <taxon>asterids</taxon>
        <taxon>campanulids</taxon>
        <taxon>Asterales</taxon>
        <taxon>Asteraceae</taxon>
        <taxon>Cichorioideae</taxon>
        <taxon>Cichorieae</taxon>
        <taxon>Lactucinae</taxon>
        <taxon>Lactuca</taxon>
    </lineage>
</organism>
<proteinExistence type="predicted"/>
<reference evidence="2 3" key="1">
    <citation type="submission" date="2022-01" db="EMBL/GenBank/DDBJ databases">
        <authorList>
            <person name="Xiong W."/>
            <person name="Schranz E."/>
        </authorList>
    </citation>
    <scope>NUCLEOTIDE SEQUENCE [LARGE SCALE GENOMIC DNA]</scope>
</reference>
<accession>A0AAU9NM76</accession>
<dbReference type="AlphaFoldDB" id="A0AAU9NM76"/>
<dbReference type="EMBL" id="CAKMRJ010004445">
    <property type="protein sequence ID" value="CAH1438968.1"/>
    <property type="molecule type" value="Genomic_DNA"/>
</dbReference>